<gene>
    <name evidence="1" type="ORF">AN2V17_12340</name>
</gene>
<evidence type="ECO:0000313" key="1">
    <source>
        <dbReference type="EMBL" id="GMQ62004.1"/>
    </source>
</evidence>
<proteinExistence type="predicted"/>
<sequence>MKVKMRIHRRLAILMALCMVISLMPAMPVMAETVSDTLVWSGSAEGDFPADGGTEENPYIIKTAEQLAYLAQQVNDGTDYAGKYFELQNDIVLNENVLDGAGELNAEGTFNPWTPIGNETYPFTGNFNGRGHSITGIYINDGSLSYVGLFGYTDNATIENIHIKDSYIYGKDYVGGVAGYKKNGSISNCSNSGTISNSAPTSETAQGTGGIAGYNYGGSINDSSNRGIISGAQKVGGVAGRNRGSINNSSNSGTVSGTVQKIGGIVGANESGNSVKNSSNNGAVNGNTQVGGVVGCNEGGSISNSSNSAVVSGAGMIGGVVGDNGWYKPTSASPGTPGIISNSCNSGEVNGERQVGGVVGSNGIARIVSCSNSGSVKHKKIEGAAIGEVGGIAGCQTGTKEGIGIENCSNSGSISGEGGSELWIGGITGRNLGMIQYCSNSGSISGECSTLGIGGLIGKQQSGTIDSCFWRSLTGIDMVGNNAGGTISNCSLLDSSSIATLNSYANENSYLTWILDANSYPLVAISQMQLQWADGCLDDVTYNSSETKSIKYKVTNTGNITLSNVTVNLPGDNKDDFEVNGFNSTVLEPNETAEFTVSLKTGTVVGNYTASVDVSGESIDGETLQTTELSFSQNVNKAASKLSEIEATDETIDGFKDGSLKNVTKEMEYKVGEEGTYQAITEDGTITGLIPDTYSVRYQASFADNYEGDNTPVSFTINKGVAVIYNLKLTTNDSFQDLTYGYEEENSVTYSITNEGNTTVSALNVVLSGDAKDDFVVSPLNVSELKPSETATFTITFQSGKPAGSYEASIDVSGNTPLNVEVNTNTSITQNVNKAASKLSEIGKTNETIKGRGDGSLTNLTTEMEYMKYKEGEAGTYTTIAEDGTITGLVPATYYVRYQDSFATNYEGDNTPVQLIIEEPRYELKLEGDSSLPVLTYGYEKGNSVTYTVTNAGNTTDSGLKIVLSGDNKDDFEVGELSATKLASKATANFTVTLKTGKEIGTYTAELKVESNTTNASLTITQQVKKTSSNSGGHSSGGGGSTVKQTETATPEENPAQNETPKTLETVKKDGAEKVKNFKDVKESSWFYEGTVYSLGSGWFAGSTDTTFSPSNPMTREMFRIVLGRMGADVNELMDNDRLKENITREQLATLLYRMAQEKGLVKAGSQDTQKISTFEDGSQVSAWAKEAMAWANAQDIIKGDDKNMLKPKAGATRAEVAVILMRFDTIVRNN</sequence>
<protein>
    <submittedName>
        <fullName evidence="1">Uncharacterized protein</fullName>
    </submittedName>
</protein>
<keyword evidence="2" id="KW-1185">Reference proteome</keyword>
<reference evidence="1" key="1">
    <citation type="submission" date="2023-09" db="EMBL/GenBank/DDBJ databases">
        <title>Vallitalea sediminicola and Vallitalea maricola sp. nov., anaerobic bacteria isolated from marine sediment.</title>
        <authorList>
            <person name="Hirano S."/>
            <person name="Maeda A."/>
            <person name="Terahara T."/>
            <person name="Mori K."/>
            <person name="Hamada M."/>
            <person name="Matsumoto R."/>
            <person name="Kobayashi T."/>
        </authorList>
    </citation>
    <scope>NUCLEOTIDE SEQUENCE</scope>
    <source>
        <strain evidence="1">AN17-2</strain>
    </source>
</reference>
<dbReference type="Proteomes" id="UP001374599">
    <property type="component" value="Unassembled WGS sequence"/>
</dbReference>
<dbReference type="EMBL" id="BTPU01000018">
    <property type="protein sequence ID" value="GMQ62004.1"/>
    <property type="molecule type" value="Genomic_DNA"/>
</dbReference>
<name>A0ACB5UHI7_9FIRM</name>
<accession>A0ACB5UHI7</accession>
<organism evidence="1 2">
    <name type="scientific">Vallitalea maricola</name>
    <dbReference type="NCBI Taxonomy" id="3074433"/>
    <lineage>
        <taxon>Bacteria</taxon>
        <taxon>Bacillati</taxon>
        <taxon>Bacillota</taxon>
        <taxon>Clostridia</taxon>
        <taxon>Lachnospirales</taxon>
        <taxon>Vallitaleaceae</taxon>
        <taxon>Vallitalea</taxon>
    </lineage>
</organism>
<evidence type="ECO:0000313" key="2">
    <source>
        <dbReference type="Proteomes" id="UP001374599"/>
    </source>
</evidence>
<comment type="caution">
    <text evidence="1">The sequence shown here is derived from an EMBL/GenBank/DDBJ whole genome shotgun (WGS) entry which is preliminary data.</text>
</comment>